<evidence type="ECO:0008006" key="3">
    <source>
        <dbReference type="Google" id="ProtNLM"/>
    </source>
</evidence>
<protein>
    <recommendedName>
        <fullName evidence="3">Band 7 domain-containing protein</fullName>
    </recommendedName>
</protein>
<gene>
    <name evidence="2" type="ORF">S06H3_58814</name>
</gene>
<dbReference type="InterPro" id="IPR000163">
    <property type="entry name" value="Prohibitin"/>
</dbReference>
<feature type="coiled-coil region" evidence="1">
    <location>
        <begin position="47"/>
        <end position="89"/>
    </location>
</feature>
<dbReference type="GO" id="GO:0016020">
    <property type="term" value="C:membrane"/>
    <property type="evidence" value="ECO:0007669"/>
    <property type="project" value="InterPro"/>
</dbReference>
<dbReference type="PANTHER" id="PTHR23222:SF0">
    <property type="entry name" value="PROHIBITIN 1"/>
    <property type="match status" value="1"/>
</dbReference>
<reference evidence="2" key="1">
    <citation type="journal article" date="2014" name="Front. Microbiol.">
        <title>High frequency of phylogenetically diverse reductive dehalogenase-homologous genes in deep subseafloor sedimentary metagenomes.</title>
        <authorList>
            <person name="Kawai M."/>
            <person name="Futagami T."/>
            <person name="Toyoda A."/>
            <person name="Takaki Y."/>
            <person name="Nishi S."/>
            <person name="Hori S."/>
            <person name="Arai W."/>
            <person name="Tsubouchi T."/>
            <person name="Morono Y."/>
            <person name="Uchiyama I."/>
            <person name="Ito T."/>
            <person name="Fujiyama A."/>
            <person name="Inagaki F."/>
            <person name="Takami H."/>
        </authorList>
    </citation>
    <scope>NUCLEOTIDE SEQUENCE</scope>
    <source>
        <strain evidence="2">Expedition CK06-06</strain>
    </source>
</reference>
<dbReference type="AlphaFoldDB" id="X1PNA0"/>
<comment type="caution">
    <text evidence="2">The sequence shown here is derived from an EMBL/GenBank/DDBJ whole genome shotgun (WGS) entry which is preliminary data.</text>
</comment>
<proteinExistence type="predicted"/>
<keyword evidence="1" id="KW-0175">Coiled coil</keyword>
<name>X1PNA0_9ZZZZ</name>
<evidence type="ECO:0000256" key="1">
    <source>
        <dbReference type="SAM" id="Coils"/>
    </source>
</evidence>
<organism evidence="2">
    <name type="scientific">marine sediment metagenome</name>
    <dbReference type="NCBI Taxonomy" id="412755"/>
    <lineage>
        <taxon>unclassified sequences</taxon>
        <taxon>metagenomes</taxon>
        <taxon>ecological metagenomes</taxon>
    </lineage>
</organism>
<sequence>MEEVKEQIKANLTNRLFERSIIVDEFNIIDFEFSPAFNEAIEAKVKAEQLKLKADRDLERIKIEKEQIIAAAQGKAEAIRIEAQALKQNPQVVELRWIEKWNGEVPTYWGEASPFIGINR</sequence>
<dbReference type="PANTHER" id="PTHR23222">
    <property type="entry name" value="PROHIBITIN"/>
    <property type="match status" value="1"/>
</dbReference>
<dbReference type="EMBL" id="BARV01038119">
    <property type="protein sequence ID" value="GAI57333.1"/>
    <property type="molecule type" value="Genomic_DNA"/>
</dbReference>
<accession>X1PNA0</accession>
<evidence type="ECO:0000313" key="2">
    <source>
        <dbReference type="EMBL" id="GAI57333.1"/>
    </source>
</evidence>